<dbReference type="Proteomes" id="UP000320762">
    <property type="component" value="Unassembled WGS sequence"/>
</dbReference>
<evidence type="ECO:0000259" key="1">
    <source>
        <dbReference type="Pfam" id="PF17667"/>
    </source>
</evidence>
<dbReference type="STRING" id="97359.A0A550C4V4"/>
<accession>A0A550C4V4</accession>
<dbReference type="EMBL" id="VDMD01000025">
    <property type="protein sequence ID" value="TRM59815.1"/>
    <property type="molecule type" value="Genomic_DNA"/>
</dbReference>
<evidence type="ECO:0000313" key="2">
    <source>
        <dbReference type="EMBL" id="TRM59815.1"/>
    </source>
</evidence>
<proteinExistence type="predicted"/>
<dbReference type="OrthoDB" id="312874at2759"/>
<comment type="caution">
    <text evidence="2">The sequence shown here is derived from an EMBL/GenBank/DDBJ whole genome shotgun (WGS) entry which is preliminary data.</text>
</comment>
<dbReference type="AlphaFoldDB" id="A0A550C4V4"/>
<dbReference type="PANTHER" id="PTHR38248:SF2">
    <property type="entry name" value="FUNK1 11"/>
    <property type="match status" value="1"/>
</dbReference>
<sequence>MSDRLLFCDGQQFLDSILPVAQEVVDQILCSTTTDETYKDGRWCGFSADNTVFAPGESYKPFVKVANIIAATAKRLSKDTDQQVRDAQWVNYHIQRPPFLDAEGADAPDCLLGITSFAKALENNPSLPEDKKEALFWLQAVAAVEAKHNLDHSDEKLVRRLLGHLRVILVEQKDRRFVLGLALSHTQVSVWLQDRTGVLGMDKPVNIHEEPAKFVQIIAAFAILPAHRLGFDPTMKLSREPASPIHTYRLKATEPDQFNLDSYKKNNYAMQWVIETGNGIYVTLKTVSLPTDRFSASGSIVWAVIPYDERDKCRDEWQIFVLKQAWRLDGKESEGALYDYLQQASGDTSSSEDARYLGEVVHSADVTVDGKLDNTHDLIRCGLQSAPLPDGQSPRLGMKRRRLTSEEEMLEMGHIKIVSASDIRKLQPRRVIVPEKRTRTRITFKVFGCSIQFYTSLSELIQCLLHCVRGHRFAFIHGVLQCDISPANLLIALMCSSERLQPGFVRGCLIDLDHAKRIPKVADRQVAPEVHDTDDLQRLRSISLRLQTVTVTDDVLARALQVTKIDYMVPPRMKADVIVDRAGPTVGYVMAALHYTKKYNTYTDGVCTPESLGWDTRLLGPPHLPTTTPQQAAREPRSGTPPFASAMLLNPDGVSVNAWQSNLRRRSVLHDAIHDIESFFWVLLYLCITRSGPGGDQREDLNDNFREVTDNPEELERIERLRHVVHCFFAGSIGTLAENKKTLFEEETMFETEVLVHIHPYFAPLVPALQQWWDLLQLAYEFQGYEYHDIHNRVIDLLEKALQTLRTWSRRDLLLQSRRRTR</sequence>
<name>A0A550C4V4_9AGAR</name>
<dbReference type="Pfam" id="PF17667">
    <property type="entry name" value="Pkinase_fungal"/>
    <property type="match status" value="1"/>
</dbReference>
<keyword evidence="3" id="KW-1185">Reference proteome</keyword>
<dbReference type="SUPFAM" id="SSF56112">
    <property type="entry name" value="Protein kinase-like (PK-like)"/>
    <property type="match status" value="1"/>
</dbReference>
<dbReference type="InterPro" id="IPR040976">
    <property type="entry name" value="Pkinase_fungal"/>
</dbReference>
<protein>
    <recommendedName>
        <fullName evidence="1">Fungal-type protein kinase domain-containing protein</fullName>
    </recommendedName>
</protein>
<reference evidence="2 3" key="1">
    <citation type="journal article" date="2019" name="New Phytol.">
        <title>Comparative genomics reveals unique wood-decay strategies and fruiting body development in the Schizophyllaceae.</title>
        <authorList>
            <person name="Almasi E."/>
            <person name="Sahu N."/>
            <person name="Krizsan K."/>
            <person name="Balint B."/>
            <person name="Kovacs G.M."/>
            <person name="Kiss B."/>
            <person name="Cseklye J."/>
            <person name="Drula E."/>
            <person name="Henrissat B."/>
            <person name="Nagy I."/>
            <person name="Chovatia M."/>
            <person name="Adam C."/>
            <person name="LaButti K."/>
            <person name="Lipzen A."/>
            <person name="Riley R."/>
            <person name="Grigoriev I.V."/>
            <person name="Nagy L.G."/>
        </authorList>
    </citation>
    <scope>NUCLEOTIDE SEQUENCE [LARGE SCALE GENOMIC DNA]</scope>
    <source>
        <strain evidence="2 3">NL-1724</strain>
    </source>
</reference>
<feature type="domain" description="Fungal-type protein kinase" evidence="1">
    <location>
        <begin position="128"/>
        <end position="522"/>
    </location>
</feature>
<dbReference type="PANTHER" id="PTHR38248">
    <property type="entry name" value="FUNK1 6"/>
    <property type="match status" value="1"/>
</dbReference>
<evidence type="ECO:0000313" key="3">
    <source>
        <dbReference type="Proteomes" id="UP000320762"/>
    </source>
</evidence>
<dbReference type="InterPro" id="IPR011009">
    <property type="entry name" value="Kinase-like_dom_sf"/>
</dbReference>
<gene>
    <name evidence="2" type="ORF">BD626DRAFT_143882</name>
</gene>
<organism evidence="2 3">
    <name type="scientific">Schizophyllum amplum</name>
    <dbReference type="NCBI Taxonomy" id="97359"/>
    <lineage>
        <taxon>Eukaryota</taxon>
        <taxon>Fungi</taxon>
        <taxon>Dikarya</taxon>
        <taxon>Basidiomycota</taxon>
        <taxon>Agaricomycotina</taxon>
        <taxon>Agaricomycetes</taxon>
        <taxon>Agaricomycetidae</taxon>
        <taxon>Agaricales</taxon>
        <taxon>Schizophyllaceae</taxon>
        <taxon>Schizophyllum</taxon>
    </lineage>
</organism>